<dbReference type="AlphaFoldDB" id="A0A6N9TN44"/>
<dbReference type="PANTHER" id="PTHR43066">
    <property type="entry name" value="RHOMBOID-RELATED PROTEIN"/>
    <property type="match status" value="1"/>
</dbReference>
<keyword evidence="7" id="KW-0378">Hydrolase</keyword>
<comment type="caution">
    <text evidence="7">The sequence shown here is derived from an EMBL/GenBank/DDBJ whole genome shotgun (WGS) entry which is preliminary data.</text>
</comment>
<protein>
    <submittedName>
        <fullName evidence="7">Rhomboid family intramembrane serine protease</fullName>
    </submittedName>
</protein>
<dbReference type="EMBL" id="JAAGRR010000074">
    <property type="protein sequence ID" value="NDY42665.1"/>
    <property type="molecule type" value="Genomic_DNA"/>
</dbReference>
<dbReference type="GO" id="GO:0016020">
    <property type="term" value="C:membrane"/>
    <property type="evidence" value="ECO:0007669"/>
    <property type="project" value="UniProtKB-SubCell"/>
</dbReference>
<evidence type="ECO:0000313" key="7">
    <source>
        <dbReference type="EMBL" id="NDY42665.1"/>
    </source>
</evidence>
<keyword evidence="8" id="KW-1185">Reference proteome</keyword>
<dbReference type="GO" id="GO:0004252">
    <property type="term" value="F:serine-type endopeptidase activity"/>
    <property type="evidence" value="ECO:0007669"/>
    <property type="project" value="InterPro"/>
</dbReference>
<keyword evidence="7" id="KW-0645">Protease</keyword>
<evidence type="ECO:0000256" key="1">
    <source>
        <dbReference type="ARBA" id="ARBA00004141"/>
    </source>
</evidence>
<keyword evidence="2 5" id="KW-0812">Transmembrane</keyword>
<dbReference type="InterPro" id="IPR022764">
    <property type="entry name" value="Peptidase_S54_rhomboid_dom"/>
</dbReference>
<dbReference type="InterPro" id="IPR035952">
    <property type="entry name" value="Rhomboid-like_sf"/>
</dbReference>
<keyword evidence="3 5" id="KW-1133">Transmembrane helix</keyword>
<evidence type="ECO:0000256" key="2">
    <source>
        <dbReference type="ARBA" id="ARBA00022692"/>
    </source>
</evidence>
<reference evidence="7 8" key="1">
    <citation type="submission" date="2020-02" db="EMBL/GenBank/DDBJ databases">
        <title>Comparative genomics of sulfur disproportionating microorganisms.</title>
        <authorList>
            <person name="Ward L.M."/>
            <person name="Bertran E."/>
            <person name="Johnston D.T."/>
        </authorList>
    </citation>
    <scope>NUCLEOTIDE SEQUENCE [LARGE SCALE GENOMIC DNA]</scope>
    <source>
        <strain evidence="7 8">DSM 100025</strain>
    </source>
</reference>
<feature type="transmembrane region" description="Helical" evidence="5">
    <location>
        <begin position="269"/>
        <end position="288"/>
    </location>
</feature>
<proteinExistence type="predicted"/>
<evidence type="ECO:0000256" key="4">
    <source>
        <dbReference type="ARBA" id="ARBA00023136"/>
    </source>
</evidence>
<evidence type="ECO:0000256" key="5">
    <source>
        <dbReference type="SAM" id="Phobius"/>
    </source>
</evidence>
<organism evidence="7 8">
    <name type="scientific">Dissulfurirhabdus thermomarina</name>
    <dbReference type="NCBI Taxonomy" id="1765737"/>
    <lineage>
        <taxon>Bacteria</taxon>
        <taxon>Deltaproteobacteria</taxon>
        <taxon>Dissulfurirhabdaceae</taxon>
        <taxon>Dissulfurirhabdus</taxon>
    </lineage>
</organism>
<keyword evidence="4 5" id="KW-0472">Membrane</keyword>
<gene>
    <name evidence="7" type="ORF">G3N55_07400</name>
</gene>
<dbReference type="SUPFAM" id="SSF144091">
    <property type="entry name" value="Rhomboid-like"/>
    <property type="match status" value="1"/>
</dbReference>
<feature type="domain" description="Peptidase S54 rhomboid" evidence="6">
    <location>
        <begin position="118"/>
        <end position="254"/>
    </location>
</feature>
<evidence type="ECO:0000259" key="6">
    <source>
        <dbReference type="Pfam" id="PF01694"/>
    </source>
</evidence>
<feature type="transmembrane region" description="Helical" evidence="5">
    <location>
        <begin position="215"/>
        <end position="232"/>
    </location>
</feature>
<feature type="transmembrane region" description="Helical" evidence="5">
    <location>
        <begin position="157"/>
        <end position="177"/>
    </location>
</feature>
<dbReference type="Pfam" id="PF01694">
    <property type="entry name" value="Rhomboid"/>
    <property type="match status" value="1"/>
</dbReference>
<comment type="subcellular location">
    <subcellularLocation>
        <location evidence="1">Membrane</location>
        <topology evidence="1">Multi-pass membrane protein</topology>
    </subcellularLocation>
</comment>
<sequence length="290" mass="29436">MDPGDLLIPETPVSPEEAELVALVLRARGIPCRVVAAGGGARVAVRAGDAPRALREIEAYRAENPDRPAAPPAGPRVARPAPWAFLLVAGLLGWALLDPWHARLVEAGAADALRIRQGEWWRLVTALTLHADIEHLLANLAVGGLVLYLLAGRVGPAAAWCLALVSGTLGNLANALAVTPPHVSIGASTAVFGVIGALCGLQAAAPGDRRSAGELVRPVVAGVVLLAFLGTGGERTDVTAHLFGFLAGLAAGAAAGAGPLRAGPPGPRASLCLSLAAWVGPAAAWWAALR</sequence>
<feature type="transmembrane region" description="Helical" evidence="5">
    <location>
        <begin position="238"/>
        <end position="257"/>
    </location>
</feature>
<dbReference type="Gene3D" id="1.20.1540.10">
    <property type="entry name" value="Rhomboid-like"/>
    <property type="match status" value="1"/>
</dbReference>
<dbReference type="GO" id="GO:0006508">
    <property type="term" value="P:proteolysis"/>
    <property type="evidence" value="ECO:0007669"/>
    <property type="project" value="UniProtKB-KW"/>
</dbReference>
<name>A0A6N9TN44_DISTH</name>
<evidence type="ECO:0000313" key="8">
    <source>
        <dbReference type="Proteomes" id="UP000469346"/>
    </source>
</evidence>
<dbReference type="Proteomes" id="UP000469346">
    <property type="component" value="Unassembled WGS sequence"/>
</dbReference>
<feature type="transmembrane region" description="Helical" evidence="5">
    <location>
        <begin position="183"/>
        <end position="203"/>
    </location>
</feature>
<dbReference type="RefSeq" id="WP_163298800.1">
    <property type="nucleotide sequence ID" value="NZ_JAAGRR010000074.1"/>
</dbReference>
<dbReference type="PANTHER" id="PTHR43066:SF5">
    <property type="entry name" value="RHOMBOID-LIKE PROTEIN 11, CHLOROPLASTIC-RELATED"/>
    <property type="match status" value="1"/>
</dbReference>
<evidence type="ECO:0000256" key="3">
    <source>
        <dbReference type="ARBA" id="ARBA00022989"/>
    </source>
</evidence>
<accession>A0A6N9TN44</accession>